<accession>A0A4C1ZDG8</accession>
<reference evidence="2 3" key="1">
    <citation type="journal article" date="2019" name="Commun. Biol.">
        <title>The bagworm genome reveals a unique fibroin gene that provides high tensile strength.</title>
        <authorList>
            <person name="Kono N."/>
            <person name="Nakamura H."/>
            <person name="Ohtoshi R."/>
            <person name="Tomita M."/>
            <person name="Numata K."/>
            <person name="Arakawa K."/>
        </authorList>
    </citation>
    <scope>NUCLEOTIDE SEQUENCE [LARGE SCALE GENOMIC DNA]</scope>
</reference>
<feature type="region of interest" description="Disordered" evidence="1">
    <location>
        <begin position="62"/>
        <end position="82"/>
    </location>
</feature>
<gene>
    <name evidence="2" type="ORF">EVAR_85749_1</name>
</gene>
<dbReference type="AlphaFoldDB" id="A0A4C1ZDG8"/>
<evidence type="ECO:0000256" key="1">
    <source>
        <dbReference type="SAM" id="MobiDB-lite"/>
    </source>
</evidence>
<feature type="compositionally biased region" description="Acidic residues" evidence="1">
    <location>
        <begin position="68"/>
        <end position="82"/>
    </location>
</feature>
<name>A0A4C1ZDG8_EUMVA</name>
<protein>
    <submittedName>
        <fullName evidence="2">Uncharacterized protein</fullName>
    </submittedName>
</protein>
<keyword evidence="3" id="KW-1185">Reference proteome</keyword>
<dbReference type="EMBL" id="BGZK01001804">
    <property type="protein sequence ID" value="GBP86616.1"/>
    <property type="molecule type" value="Genomic_DNA"/>
</dbReference>
<proteinExistence type="predicted"/>
<dbReference type="Proteomes" id="UP000299102">
    <property type="component" value="Unassembled WGS sequence"/>
</dbReference>
<evidence type="ECO:0000313" key="2">
    <source>
        <dbReference type="EMBL" id="GBP86616.1"/>
    </source>
</evidence>
<evidence type="ECO:0000313" key="3">
    <source>
        <dbReference type="Proteomes" id="UP000299102"/>
    </source>
</evidence>
<sequence length="82" mass="9069">MLTTSAIDEYKYIETNAVADGSRGKQAYGARKRKWLPSMDTCNSRRVISALLSSGRNRTGRWTGLIEGEGDNGWDNGEESVI</sequence>
<comment type="caution">
    <text evidence="2">The sequence shown here is derived from an EMBL/GenBank/DDBJ whole genome shotgun (WGS) entry which is preliminary data.</text>
</comment>
<organism evidence="2 3">
    <name type="scientific">Eumeta variegata</name>
    <name type="common">Bagworm moth</name>
    <name type="synonym">Eumeta japonica</name>
    <dbReference type="NCBI Taxonomy" id="151549"/>
    <lineage>
        <taxon>Eukaryota</taxon>
        <taxon>Metazoa</taxon>
        <taxon>Ecdysozoa</taxon>
        <taxon>Arthropoda</taxon>
        <taxon>Hexapoda</taxon>
        <taxon>Insecta</taxon>
        <taxon>Pterygota</taxon>
        <taxon>Neoptera</taxon>
        <taxon>Endopterygota</taxon>
        <taxon>Lepidoptera</taxon>
        <taxon>Glossata</taxon>
        <taxon>Ditrysia</taxon>
        <taxon>Tineoidea</taxon>
        <taxon>Psychidae</taxon>
        <taxon>Oiketicinae</taxon>
        <taxon>Eumeta</taxon>
    </lineage>
</organism>